<proteinExistence type="predicted"/>
<keyword evidence="2" id="KW-1185">Reference proteome</keyword>
<dbReference type="Proteomes" id="UP000193067">
    <property type="component" value="Unassembled WGS sequence"/>
</dbReference>
<name>A0A1Y2J2T5_TRAC3</name>
<evidence type="ECO:0000313" key="1">
    <source>
        <dbReference type="EMBL" id="OSD07203.1"/>
    </source>
</evidence>
<sequence length="461" mass="51607">MLPSFCCNQREPSNSPAIMVVRTGGPIRDSEWSRFAFYARRIRTLAYSDSFAPLHPDVVAVIAQHAAPQAALPRLKSLIWELADVAPCFALVDLVPACLRSFSMRCRNHTNTPAHVNLTNSWRTAMSLASRCPDLTRIEVTTWNYRQCIPLAFTGPFPSSLQELSLDLYGDHALLLIWNLDCFPSLKAVSLTSQPSDPSCQCLISNIPASSEDFLRHAERLTLSMSISTATRVLTATISETLEYLRLNITVPRDADLPSLASPFATSLERFSSTLHTLVLTINWHGRNTEIPTIIQPLAPLLDPLFPLHALVVLEIRLRGVSVYVSTQDLWSMARSWPRITRLEIRDEEALIEQEDQVTTVEVTSLLAFAMHCPSLEQLVLYPLYLTAANCALESWRPSDSVSAPQLRRLEVSVVPRQGEVFGQSQIQLRPFLEATFPNAALVYSAWRALLVSRRSPDEFL</sequence>
<accession>A0A1Y2J2T5</accession>
<organism evidence="1 2">
    <name type="scientific">Trametes coccinea (strain BRFM310)</name>
    <name type="common">Pycnoporus coccineus</name>
    <dbReference type="NCBI Taxonomy" id="1353009"/>
    <lineage>
        <taxon>Eukaryota</taxon>
        <taxon>Fungi</taxon>
        <taxon>Dikarya</taxon>
        <taxon>Basidiomycota</taxon>
        <taxon>Agaricomycotina</taxon>
        <taxon>Agaricomycetes</taxon>
        <taxon>Polyporales</taxon>
        <taxon>Polyporaceae</taxon>
        <taxon>Trametes</taxon>
    </lineage>
</organism>
<evidence type="ECO:0000313" key="2">
    <source>
        <dbReference type="Proteomes" id="UP000193067"/>
    </source>
</evidence>
<dbReference type="AlphaFoldDB" id="A0A1Y2J2T5"/>
<reference evidence="1 2" key="1">
    <citation type="journal article" date="2015" name="Biotechnol. Biofuels">
        <title>Enhanced degradation of softwood versus hardwood by the white-rot fungus Pycnoporus coccineus.</title>
        <authorList>
            <person name="Couturier M."/>
            <person name="Navarro D."/>
            <person name="Chevret D."/>
            <person name="Henrissat B."/>
            <person name="Piumi F."/>
            <person name="Ruiz-Duenas F.J."/>
            <person name="Martinez A.T."/>
            <person name="Grigoriev I.V."/>
            <person name="Riley R."/>
            <person name="Lipzen A."/>
            <person name="Berrin J.G."/>
            <person name="Master E.R."/>
            <person name="Rosso M.N."/>
        </authorList>
    </citation>
    <scope>NUCLEOTIDE SEQUENCE [LARGE SCALE GENOMIC DNA]</scope>
    <source>
        <strain evidence="1 2">BRFM310</strain>
    </source>
</reference>
<dbReference type="SUPFAM" id="SSF52047">
    <property type="entry name" value="RNI-like"/>
    <property type="match status" value="1"/>
</dbReference>
<dbReference type="InterPro" id="IPR032675">
    <property type="entry name" value="LRR_dom_sf"/>
</dbReference>
<evidence type="ECO:0008006" key="3">
    <source>
        <dbReference type="Google" id="ProtNLM"/>
    </source>
</evidence>
<dbReference type="OrthoDB" id="3222238at2759"/>
<protein>
    <recommendedName>
        <fullName evidence="3">F-box domain-containing protein</fullName>
    </recommendedName>
</protein>
<dbReference type="EMBL" id="KZ084088">
    <property type="protein sequence ID" value="OSD07203.1"/>
    <property type="molecule type" value="Genomic_DNA"/>
</dbReference>
<gene>
    <name evidence="1" type="ORF">PYCCODRAFT_1473806</name>
</gene>
<dbReference type="Gene3D" id="3.80.10.10">
    <property type="entry name" value="Ribonuclease Inhibitor"/>
    <property type="match status" value="1"/>
</dbReference>